<feature type="region of interest" description="Disordered" evidence="1">
    <location>
        <begin position="310"/>
        <end position="329"/>
    </location>
</feature>
<evidence type="ECO:0000313" key="3">
    <source>
        <dbReference type="Proteomes" id="UP000217507"/>
    </source>
</evidence>
<dbReference type="EMBL" id="AP018216">
    <property type="protein sequence ID" value="BAY69254.1"/>
    <property type="molecule type" value="Genomic_DNA"/>
</dbReference>
<dbReference type="SMR" id="A0A1Z4KK01"/>
<dbReference type="InterPro" id="IPR038461">
    <property type="entry name" value="Schlafen_AlbA_2_dom_sf"/>
</dbReference>
<feature type="region of interest" description="Disordered" evidence="1">
    <location>
        <begin position="214"/>
        <end position="237"/>
    </location>
</feature>
<evidence type="ECO:0000256" key="1">
    <source>
        <dbReference type="SAM" id="MobiDB-lite"/>
    </source>
</evidence>
<protein>
    <recommendedName>
        <fullName evidence="4">Schlafen AlbA-2 domain-containing protein</fullName>
    </recommendedName>
</protein>
<organism evidence="2 3">
    <name type="scientific">Trichormus variabilis NIES-23</name>
    <dbReference type="NCBI Taxonomy" id="1973479"/>
    <lineage>
        <taxon>Bacteria</taxon>
        <taxon>Bacillati</taxon>
        <taxon>Cyanobacteriota</taxon>
        <taxon>Cyanophyceae</taxon>
        <taxon>Nostocales</taxon>
        <taxon>Nostocaceae</taxon>
        <taxon>Trichormus</taxon>
    </lineage>
</organism>
<evidence type="ECO:0000313" key="2">
    <source>
        <dbReference type="EMBL" id="BAY69254.1"/>
    </source>
</evidence>
<feature type="compositionally biased region" description="Acidic residues" evidence="1">
    <location>
        <begin position="224"/>
        <end position="237"/>
    </location>
</feature>
<proteinExistence type="predicted"/>
<reference evidence="2 3" key="1">
    <citation type="submission" date="2017-06" db="EMBL/GenBank/DDBJ databases">
        <title>Genome sequencing of cyanobaciteial culture collection at National Institute for Environmental Studies (NIES).</title>
        <authorList>
            <person name="Hirose Y."/>
            <person name="Shimura Y."/>
            <person name="Fujisawa T."/>
            <person name="Nakamura Y."/>
            <person name="Kawachi M."/>
        </authorList>
    </citation>
    <scope>NUCLEOTIDE SEQUENCE [LARGE SCALE GENOMIC DNA]</scope>
    <source>
        <strain evidence="2 3">NIES-23</strain>
    </source>
</reference>
<accession>A0A1Z4KK01</accession>
<dbReference type="Gene3D" id="3.30.950.30">
    <property type="entry name" value="Schlafen, AAA domain"/>
    <property type="match status" value="1"/>
</dbReference>
<dbReference type="Proteomes" id="UP000217507">
    <property type="component" value="Chromosome"/>
</dbReference>
<name>A0A1Z4KK01_ANAVA</name>
<gene>
    <name evidence="2" type="ORF">NIES23_20480</name>
</gene>
<feature type="compositionally biased region" description="Polar residues" evidence="1">
    <location>
        <begin position="314"/>
        <end position="329"/>
    </location>
</feature>
<dbReference type="AlphaFoldDB" id="A0A1Z4KK01"/>
<evidence type="ECO:0008006" key="4">
    <source>
        <dbReference type="Google" id="ProtNLM"/>
    </source>
</evidence>
<feature type="compositionally biased region" description="Basic and acidic residues" evidence="1">
    <location>
        <begin position="214"/>
        <end position="223"/>
    </location>
</feature>
<sequence>MANTYGGVIFLGIEEKPKGRFSVTGIAVPERVLKALWDGLNNRQRISINLLTDKMVEVIEIQGKQVIRIQVPRARRAQRPVYVGQNPLTGTYRRNYEGDYLCDEETIKRMLAEQVEEVRDARLLENYGFDDIEPNTLKAYRNQYDLTKALSALVRDGFLESGGIARGTFYFFPGEPPNAEADLVAQNYKFVEKSSPEDLLLGIIPKEIFDDLKPSSDDLKPSSDDLEPSSDDLEPSSDDWQSLMAIAVTIRNKGKVSTDIMEATILRLCQGRFLNHKQLQELLDRSYNTLRLGYLSKMHKKGQLELRYPDKLTHPNQGYRTKNSSSSDF</sequence>